<dbReference type="Gene3D" id="3.40.190.10">
    <property type="entry name" value="Periplasmic binding protein-like II"/>
    <property type="match status" value="1"/>
</dbReference>
<dbReference type="Proteomes" id="UP000320338">
    <property type="component" value="Unassembled WGS sequence"/>
</dbReference>
<dbReference type="Gene3D" id="3.10.105.10">
    <property type="entry name" value="Dipeptide-binding Protein, Domain 3"/>
    <property type="match status" value="1"/>
</dbReference>
<dbReference type="RefSeq" id="WP_246085891.1">
    <property type="nucleotide sequence ID" value="NZ_BAAARZ010000003.1"/>
</dbReference>
<comment type="caution">
    <text evidence="3">The sequence shown here is derived from an EMBL/GenBank/DDBJ whole genome shotgun (WGS) entry which is preliminary data.</text>
</comment>
<dbReference type="InterPro" id="IPR030678">
    <property type="entry name" value="Peptide/Ni-bd"/>
</dbReference>
<evidence type="ECO:0000259" key="2">
    <source>
        <dbReference type="Pfam" id="PF00496"/>
    </source>
</evidence>
<dbReference type="InterPro" id="IPR000914">
    <property type="entry name" value="SBP_5_dom"/>
</dbReference>
<feature type="signal peptide" evidence="1">
    <location>
        <begin position="1"/>
        <end position="24"/>
    </location>
</feature>
<dbReference type="GO" id="GO:1904680">
    <property type="term" value="F:peptide transmembrane transporter activity"/>
    <property type="evidence" value="ECO:0007669"/>
    <property type="project" value="TreeGrafter"/>
</dbReference>
<evidence type="ECO:0000313" key="3">
    <source>
        <dbReference type="EMBL" id="GEC20560.1"/>
    </source>
</evidence>
<dbReference type="PANTHER" id="PTHR30290">
    <property type="entry name" value="PERIPLASMIC BINDING COMPONENT OF ABC TRANSPORTER"/>
    <property type="match status" value="1"/>
</dbReference>
<dbReference type="SUPFAM" id="SSF53850">
    <property type="entry name" value="Periplasmic binding protein-like II"/>
    <property type="match status" value="1"/>
</dbReference>
<dbReference type="PIRSF" id="PIRSF002741">
    <property type="entry name" value="MppA"/>
    <property type="match status" value="1"/>
</dbReference>
<feature type="domain" description="Solute-binding protein family 5" evidence="2">
    <location>
        <begin position="77"/>
        <end position="430"/>
    </location>
</feature>
<protein>
    <submittedName>
        <fullName evidence="3">ABC transporter substrate-binding protein</fullName>
    </submittedName>
</protein>
<dbReference type="InterPro" id="IPR039424">
    <property type="entry name" value="SBP_5"/>
</dbReference>
<sequence length="509" mass="52071">MHPIRARACALVLLACLLTACGGAAPASSGVAVPDGAVTIGLPFPPRSGLAIDTDDAFLLTQLGATETLVGLDADRQPQPGLATEWSQTDPTTWRFTLRPGVVFHDGTPLTADAVVNALGYVTGAAAPPRAVAGAGITTTADGDAVVVRTAAPDPILPLRLSAPGTAVLAPSAYSAGGPPTVVGTGTGLLRITAADPAQGITLERFEQYWGERAQVATVTARYLPDPSARALAFRAGDVDIVLGLPEPAVLELQAAPDVQVQTVPTPRTASLYLNQSAPPFADAAVRRAVALAVDRTALGEQALAGSALPASEIFGPAVPWGADGPAPAADPAAAAALLAQAGFGPDSPLTVRLWTYPNRPELPTLATAVQAMLAEAGITAEIEIGDYAAQEPEVLAGRYDMLLLSRNLLTDLPDAAGVLRSDYGCAGTYNLNRYCSPEFDALVDGLVDVTDVAQRQEVFARAAQLLADGDVGVPLVHTVDSSATRGVTGFVADPSGRVLVTPELARTG</sequence>
<organism evidence="3 4">
    <name type="scientific">Pseudonocardia hydrocarbonoxydans</name>
    <dbReference type="NCBI Taxonomy" id="76726"/>
    <lineage>
        <taxon>Bacteria</taxon>
        <taxon>Bacillati</taxon>
        <taxon>Actinomycetota</taxon>
        <taxon>Actinomycetes</taxon>
        <taxon>Pseudonocardiales</taxon>
        <taxon>Pseudonocardiaceae</taxon>
        <taxon>Pseudonocardia</taxon>
    </lineage>
</organism>
<accession>A0A4Y3WR45</accession>
<name>A0A4Y3WR45_9PSEU</name>
<reference evidence="3 4" key="1">
    <citation type="submission" date="2019-06" db="EMBL/GenBank/DDBJ databases">
        <title>Whole genome shotgun sequence of Pseudonocardia hydrocarbonoxydans NBRC 14498.</title>
        <authorList>
            <person name="Hosoyama A."/>
            <person name="Uohara A."/>
            <person name="Ohji S."/>
            <person name="Ichikawa N."/>
        </authorList>
    </citation>
    <scope>NUCLEOTIDE SEQUENCE [LARGE SCALE GENOMIC DNA]</scope>
    <source>
        <strain evidence="3 4">NBRC 14498</strain>
    </source>
</reference>
<dbReference type="GO" id="GO:0042597">
    <property type="term" value="C:periplasmic space"/>
    <property type="evidence" value="ECO:0007669"/>
    <property type="project" value="UniProtKB-ARBA"/>
</dbReference>
<proteinExistence type="predicted"/>
<feature type="chain" id="PRO_5038359790" evidence="1">
    <location>
        <begin position="25"/>
        <end position="509"/>
    </location>
</feature>
<dbReference type="PROSITE" id="PS51257">
    <property type="entry name" value="PROKAR_LIPOPROTEIN"/>
    <property type="match status" value="1"/>
</dbReference>
<dbReference type="Pfam" id="PF00496">
    <property type="entry name" value="SBP_bac_5"/>
    <property type="match status" value="1"/>
</dbReference>
<dbReference type="PANTHER" id="PTHR30290:SF65">
    <property type="entry name" value="MONOACYL PHOSPHATIDYLINOSITOL TETRAMANNOSIDE-BINDING PROTEIN LPQW-RELATED"/>
    <property type="match status" value="1"/>
</dbReference>
<dbReference type="GO" id="GO:0015833">
    <property type="term" value="P:peptide transport"/>
    <property type="evidence" value="ECO:0007669"/>
    <property type="project" value="TreeGrafter"/>
</dbReference>
<keyword evidence="4" id="KW-1185">Reference proteome</keyword>
<keyword evidence="1" id="KW-0732">Signal</keyword>
<dbReference type="EMBL" id="BJNG01000020">
    <property type="protein sequence ID" value="GEC20560.1"/>
    <property type="molecule type" value="Genomic_DNA"/>
</dbReference>
<evidence type="ECO:0000313" key="4">
    <source>
        <dbReference type="Proteomes" id="UP000320338"/>
    </source>
</evidence>
<dbReference type="AlphaFoldDB" id="A0A4Y3WR45"/>
<gene>
    <name evidence="3" type="ORF">PHY01_28430</name>
</gene>
<evidence type="ECO:0000256" key="1">
    <source>
        <dbReference type="SAM" id="SignalP"/>
    </source>
</evidence>
<dbReference type="GO" id="GO:0043190">
    <property type="term" value="C:ATP-binding cassette (ABC) transporter complex"/>
    <property type="evidence" value="ECO:0007669"/>
    <property type="project" value="InterPro"/>
</dbReference>